<dbReference type="GO" id="GO:0008977">
    <property type="term" value="F:prephenate dehydrogenase (NAD+) activity"/>
    <property type="evidence" value="ECO:0007669"/>
    <property type="project" value="InterPro"/>
</dbReference>
<dbReference type="SUPFAM" id="SSF48179">
    <property type="entry name" value="6-phosphogluconate dehydrogenase C-terminal domain-like"/>
    <property type="match status" value="1"/>
</dbReference>
<evidence type="ECO:0000313" key="4">
    <source>
        <dbReference type="Proteomes" id="UP000608579"/>
    </source>
</evidence>
<proteinExistence type="predicted"/>
<dbReference type="GO" id="GO:0006571">
    <property type="term" value="P:tyrosine biosynthetic process"/>
    <property type="evidence" value="ECO:0007669"/>
    <property type="project" value="InterPro"/>
</dbReference>
<name>A0A832ZVM0_CALS0</name>
<dbReference type="Proteomes" id="UP000608579">
    <property type="component" value="Unassembled WGS sequence"/>
</dbReference>
<evidence type="ECO:0000259" key="2">
    <source>
        <dbReference type="PROSITE" id="PS51176"/>
    </source>
</evidence>
<dbReference type="InterPro" id="IPR036291">
    <property type="entry name" value="NAD(P)-bd_dom_sf"/>
</dbReference>
<reference evidence="3" key="1">
    <citation type="journal article" date="2020" name="ISME J.">
        <title>Gammaproteobacteria mediating utilization of methyl-, sulfur- and petroleum organic compounds in deep ocean hydrothermal plumes.</title>
        <authorList>
            <person name="Zhou Z."/>
            <person name="Liu Y."/>
            <person name="Pan J."/>
            <person name="Cron B.R."/>
            <person name="Toner B.M."/>
            <person name="Anantharaman K."/>
            <person name="Breier J.A."/>
            <person name="Dick G.J."/>
            <person name="Li M."/>
        </authorList>
    </citation>
    <scope>NUCLEOTIDE SEQUENCE</scope>
    <source>
        <strain evidence="3">SZUA-1515</strain>
    </source>
</reference>
<dbReference type="EMBL" id="DQVM01000029">
    <property type="protein sequence ID" value="HIQ29241.1"/>
    <property type="molecule type" value="Genomic_DNA"/>
</dbReference>
<evidence type="ECO:0000256" key="1">
    <source>
        <dbReference type="ARBA" id="ARBA00023002"/>
    </source>
</evidence>
<dbReference type="PROSITE" id="PS51176">
    <property type="entry name" value="PDH_ADH"/>
    <property type="match status" value="1"/>
</dbReference>
<organism evidence="3 4">
    <name type="scientific">Caldiarchaeum subterraneum</name>
    <dbReference type="NCBI Taxonomy" id="311458"/>
    <lineage>
        <taxon>Archaea</taxon>
        <taxon>Nitrososphaerota</taxon>
        <taxon>Candidatus Caldarchaeales</taxon>
        <taxon>Candidatus Caldarchaeaceae</taxon>
        <taxon>Candidatus Caldarchaeum</taxon>
    </lineage>
</organism>
<comment type="caution">
    <text evidence="3">The sequence shown here is derived from an EMBL/GenBank/DDBJ whole genome shotgun (WGS) entry which is preliminary data.</text>
</comment>
<accession>A0A832ZVM0</accession>
<feature type="domain" description="Prephenate/arogenate dehydrogenase" evidence="2">
    <location>
        <begin position="3"/>
        <end position="279"/>
    </location>
</feature>
<dbReference type="AlphaFoldDB" id="A0A832ZVM0"/>
<dbReference type="GO" id="GO:0070403">
    <property type="term" value="F:NAD+ binding"/>
    <property type="evidence" value="ECO:0007669"/>
    <property type="project" value="InterPro"/>
</dbReference>
<dbReference type="InterPro" id="IPR046826">
    <property type="entry name" value="PDH_N"/>
</dbReference>
<dbReference type="InterPro" id="IPR003099">
    <property type="entry name" value="Prephen_DH"/>
</dbReference>
<keyword evidence="1" id="KW-0560">Oxidoreductase</keyword>
<sequence>MSERVLVIGAGAMGGWFAAYFKKKRKYNVIVFDKDQAKASKLARSLRISHVKRLDGETLRNADLILVSTPIEATPNILENIARRVEGKGGVTVVEVTSVKSEVVKVAKRIVRKKRITVVSVHPLFGPGVASLRGQSIIVTPIADGRKEVGIAEKLFPEAKLYVMNHREHDRTIAYTLSLMRLILITILKNWKPFMEKPKTTSQKLLLLTASTLINESPSLFTQIIKKNPYSREAAEQFIRDFNNVRSLDVKRLRRLYNRIRRDYEHVTRSYAGASKIAESLVIE</sequence>
<dbReference type="PANTHER" id="PTHR21363:SF0">
    <property type="entry name" value="PREPHENATE DEHYDROGENASE [NADP(+)]"/>
    <property type="match status" value="1"/>
</dbReference>
<dbReference type="Pfam" id="PF02153">
    <property type="entry name" value="PDH_N"/>
    <property type="match status" value="1"/>
</dbReference>
<evidence type="ECO:0000313" key="3">
    <source>
        <dbReference type="EMBL" id="HIQ29241.1"/>
    </source>
</evidence>
<gene>
    <name evidence="3" type="ORF">EYH45_01605</name>
</gene>
<dbReference type="Gene3D" id="3.40.50.720">
    <property type="entry name" value="NAD(P)-binding Rossmann-like Domain"/>
    <property type="match status" value="1"/>
</dbReference>
<dbReference type="InterPro" id="IPR008927">
    <property type="entry name" value="6-PGluconate_DH-like_C_sf"/>
</dbReference>
<protein>
    <submittedName>
        <fullName evidence="3">Prephenate dehydrogenase</fullName>
    </submittedName>
</protein>
<dbReference type="InterPro" id="IPR050812">
    <property type="entry name" value="Preph/Arog_dehydrog"/>
</dbReference>
<dbReference type="PANTHER" id="PTHR21363">
    <property type="entry name" value="PREPHENATE DEHYDROGENASE"/>
    <property type="match status" value="1"/>
</dbReference>
<dbReference type="SUPFAM" id="SSF51735">
    <property type="entry name" value="NAD(P)-binding Rossmann-fold domains"/>
    <property type="match status" value="1"/>
</dbReference>
<dbReference type="GO" id="GO:0004665">
    <property type="term" value="F:prephenate dehydrogenase (NADP+) activity"/>
    <property type="evidence" value="ECO:0007669"/>
    <property type="project" value="InterPro"/>
</dbReference>